<evidence type="ECO:0000256" key="4">
    <source>
        <dbReference type="ARBA" id="ARBA00022502"/>
    </source>
</evidence>
<dbReference type="EMBL" id="JAQQAF010000008">
    <property type="protein sequence ID" value="KAJ8464600.1"/>
    <property type="molecule type" value="Genomic_DNA"/>
</dbReference>
<evidence type="ECO:0000313" key="10">
    <source>
        <dbReference type="EMBL" id="KAJ8464600.1"/>
    </source>
</evidence>
<evidence type="ECO:0000256" key="7">
    <source>
        <dbReference type="ARBA" id="ARBA00022989"/>
    </source>
</evidence>
<name>A0AAV8Q6Z8_ENSVE</name>
<protein>
    <recommendedName>
        <fullName evidence="12">Phosphatidylinositol glycan anchor biosynthesis class U protein</fullName>
    </recommendedName>
</protein>
<proteinExistence type="inferred from homology"/>
<keyword evidence="7 9" id="KW-1133">Transmembrane helix</keyword>
<comment type="caution">
    <text evidence="10">The sequence shown here is derived from an EMBL/GenBank/DDBJ whole genome shotgun (WGS) entry which is preliminary data.</text>
</comment>
<evidence type="ECO:0000256" key="2">
    <source>
        <dbReference type="ARBA" id="ARBA00004687"/>
    </source>
</evidence>
<evidence type="ECO:0000256" key="9">
    <source>
        <dbReference type="SAM" id="Phobius"/>
    </source>
</evidence>
<evidence type="ECO:0000256" key="3">
    <source>
        <dbReference type="ARBA" id="ARBA00010026"/>
    </source>
</evidence>
<dbReference type="Proteomes" id="UP001222027">
    <property type="component" value="Unassembled WGS sequence"/>
</dbReference>
<evidence type="ECO:0000256" key="6">
    <source>
        <dbReference type="ARBA" id="ARBA00022824"/>
    </source>
</evidence>
<sequence length="609" mass="68217">MAGIRGYWALTAAAIAFRLLLLLCFPKDLHLGSRPEVATPLTSLRRLAEGYWLKQASMSPYSGSMYHGSPLLLSFLGQLTIRRVEGRPPHFYCSLMFVVVDFITAILIRATGQKLLLSRHKSFQVLNLSKLVEASGIVNPGDFASLVYLWNPLTIVTCMGSSTSPIDNLMVVMAIYGACSRIAPLAAFGWVFATHLSLYPMILIVPVILLLGYGLDAPPSKLFLHKTSDASSSGALNQSPDNSGASRLTDNTIHTFSWVQVFHFVLWVFIWLCYVLLLSSISLKDVGGLSEMFRKTYGFILTVEDLSPNIGVLWYFFAEVFEFFRNFFLIVFHVNILFMIFPLAIRLKHRPCFLAFVYIAISSMLKSYPSVGDSALYLGLLALFCNELADMHFSFFLFCGYIGVSLLSPVMHNLWIWRGTGNANFYFATGLAYACLQTVLVVETTLGPSNHPFWWRWTTPSNLLLPFPLFLVRVRFLPDDEDPKIVEAQPSSISLPVFHFGALLFGRDSLVPMKCPKPSLRGLNKPKCIKCGNVARSRCPFQSCKSCCAKAENPCQIHDKRPVSSSISVERPSDDVFTTGASWRLNSLRQHLPVFYGQRDLLPGRMQQI</sequence>
<keyword evidence="6" id="KW-0256">Endoplasmic reticulum</keyword>
<dbReference type="AlphaFoldDB" id="A0AAV8Q6Z8"/>
<feature type="transmembrane region" description="Helical" evidence="9">
    <location>
        <begin position="198"/>
        <end position="215"/>
    </location>
</feature>
<feature type="transmembrane region" description="Helical" evidence="9">
    <location>
        <begin position="297"/>
        <end position="317"/>
    </location>
</feature>
<keyword evidence="11" id="KW-1185">Reference proteome</keyword>
<reference evidence="10 11" key="1">
    <citation type="submission" date="2022-12" db="EMBL/GenBank/DDBJ databases">
        <title>Chromosome-scale assembly of the Ensete ventricosum genome.</title>
        <authorList>
            <person name="Dussert Y."/>
            <person name="Stocks J."/>
            <person name="Wendawek A."/>
            <person name="Woldeyes F."/>
            <person name="Nichols R.A."/>
            <person name="Borrell J.S."/>
        </authorList>
    </citation>
    <scope>NUCLEOTIDE SEQUENCE [LARGE SCALE GENOMIC DNA]</scope>
    <source>
        <strain evidence="11">cv. Maze</strain>
        <tissue evidence="10">Seeds</tissue>
    </source>
</reference>
<evidence type="ECO:0000256" key="8">
    <source>
        <dbReference type="ARBA" id="ARBA00023136"/>
    </source>
</evidence>
<gene>
    <name evidence="10" type="ORF">OPV22_027152</name>
</gene>
<evidence type="ECO:0000256" key="1">
    <source>
        <dbReference type="ARBA" id="ARBA00004477"/>
    </source>
</evidence>
<dbReference type="Pfam" id="PF06728">
    <property type="entry name" value="PIG-U"/>
    <property type="match status" value="1"/>
</dbReference>
<feature type="transmembrane region" description="Helical" evidence="9">
    <location>
        <begin position="323"/>
        <end position="345"/>
    </location>
</feature>
<dbReference type="GO" id="GO:0042765">
    <property type="term" value="C:GPI-anchor transamidase complex"/>
    <property type="evidence" value="ECO:0007669"/>
    <property type="project" value="InterPro"/>
</dbReference>
<accession>A0AAV8Q6Z8</accession>
<keyword evidence="5 9" id="KW-0812">Transmembrane</keyword>
<comment type="similarity">
    <text evidence="3">Belongs to the PIGU family.</text>
</comment>
<dbReference type="PANTHER" id="PTHR13121:SF0">
    <property type="entry name" value="PHOSPHATIDYLINOSITOL GLYCAN ANCHOR BIOSYNTHESIS CLASS U PROTEIN"/>
    <property type="match status" value="1"/>
</dbReference>
<feature type="transmembrane region" description="Helical" evidence="9">
    <location>
        <begin position="6"/>
        <end position="25"/>
    </location>
</feature>
<dbReference type="GO" id="GO:0016255">
    <property type="term" value="P:attachment of GPI anchor to protein"/>
    <property type="evidence" value="ECO:0007669"/>
    <property type="project" value="InterPro"/>
</dbReference>
<dbReference type="GO" id="GO:0006506">
    <property type="term" value="P:GPI anchor biosynthetic process"/>
    <property type="evidence" value="ECO:0007669"/>
    <property type="project" value="UniProtKB-KW"/>
</dbReference>
<dbReference type="InterPro" id="IPR009600">
    <property type="entry name" value="PIG-U"/>
</dbReference>
<feature type="transmembrane region" description="Helical" evidence="9">
    <location>
        <begin position="391"/>
        <end position="411"/>
    </location>
</feature>
<feature type="transmembrane region" description="Helical" evidence="9">
    <location>
        <begin position="169"/>
        <end position="191"/>
    </location>
</feature>
<organism evidence="10 11">
    <name type="scientific">Ensete ventricosum</name>
    <name type="common">Abyssinian banana</name>
    <name type="synonym">Musa ensete</name>
    <dbReference type="NCBI Taxonomy" id="4639"/>
    <lineage>
        <taxon>Eukaryota</taxon>
        <taxon>Viridiplantae</taxon>
        <taxon>Streptophyta</taxon>
        <taxon>Embryophyta</taxon>
        <taxon>Tracheophyta</taxon>
        <taxon>Spermatophyta</taxon>
        <taxon>Magnoliopsida</taxon>
        <taxon>Liliopsida</taxon>
        <taxon>Zingiberales</taxon>
        <taxon>Musaceae</taxon>
        <taxon>Ensete</taxon>
    </lineage>
</organism>
<evidence type="ECO:0008006" key="12">
    <source>
        <dbReference type="Google" id="ProtNLM"/>
    </source>
</evidence>
<feature type="transmembrane region" description="Helical" evidence="9">
    <location>
        <begin position="91"/>
        <end position="110"/>
    </location>
</feature>
<comment type="subcellular location">
    <subcellularLocation>
        <location evidence="1">Endoplasmic reticulum membrane</location>
        <topology evidence="1">Multi-pass membrane protein</topology>
    </subcellularLocation>
</comment>
<feature type="transmembrane region" description="Helical" evidence="9">
    <location>
        <begin position="423"/>
        <end position="442"/>
    </location>
</feature>
<feature type="transmembrane region" description="Helical" evidence="9">
    <location>
        <begin position="352"/>
        <end position="371"/>
    </location>
</feature>
<evidence type="ECO:0000256" key="5">
    <source>
        <dbReference type="ARBA" id="ARBA00022692"/>
    </source>
</evidence>
<keyword evidence="8 9" id="KW-0472">Membrane</keyword>
<evidence type="ECO:0000313" key="11">
    <source>
        <dbReference type="Proteomes" id="UP001222027"/>
    </source>
</evidence>
<keyword evidence="4" id="KW-0337">GPI-anchor biosynthesis</keyword>
<feature type="transmembrane region" description="Helical" evidence="9">
    <location>
        <begin position="256"/>
        <end position="277"/>
    </location>
</feature>
<comment type="pathway">
    <text evidence="2">Glycolipid biosynthesis; glycosylphosphatidylinositol-anchor biosynthesis.</text>
</comment>
<dbReference type="PANTHER" id="PTHR13121">
    <property type="entry name" value="GPI TRANSAMIDASE COMPONENT PIG-U"/>
    <property type="match status" value="1"/>
</dbReference>